<dbReference type="SUPFAM" id="SSF52540">
    <property type="entry name" value="P-loop containing nucleoside triphosphate hydrolases"/>
    <property type="match status" value="1"/>
</dbReference>
<dbReference type="AlphaFoldDB" id="A0A4Y2ANV8"/>
<sequence>MFMGEITQGLSSYAFLWQDCINKRVIIINESYFDQAMVKQLKVVLEGTGIFVHKKMTGDEYLRPASVLITSNSPIWNTCPQAKNAILARILRFYGDLKEAPFLAEIKKDLHPGWLLEFAKEHLSYFTDG</sequence>
<proteinExistence type="predicted"/>
<dbReference type="Gene3D" id="3.40.50.300">
    <property type="entry name" value="P-loop containing nucleotide triphosphate hydrolases"/>
    <property type="match status" value="1"/>
</dbReference>
<dbReference type="Proteomes" id="UP000499080">
    <property type="component" value="Unassembled WGS sequence"/>
</dbReference>
<dbReference type="Pfam" id="PF01057">
    <property type="entry name" value="Parvo_NS1"/>
    <property type="match status" value="1"/>
</dbReference>
<dbReference type="InterPro" id="IPR001257">
    <property type="entry name" value="Parvovirus_NS1_helicase"/>
</dbReference>
<dbReference type="InterPro" id="IPR027417">
    <property type="entry name" value="P-loop_NTPase"/>
</dbReference>
<evidence type="ECO:0000313" key="3">
    <source>
        <dbReference type="Proteomes" id="UP000499080"/>
    </source>
</evidence>
<organism evidence="2 3">
    <name type="scientific">Araneus ventricosus</name>
    <name type="common">Orbweaver spider</name>
    <name type="synonym">Epeira ventricosa</name>
    <dbReference type="NCBI Taxonomy" id="182803"/>
    <lineage>
        <taxon>Eukaryota</taxon>
        <taxon>Metazoa</taxon>
        <taxon>Ecdysozoa</taxon>
        <taxon>Arthropoda</taxon>
        <taxon>Chelicerata</taxon>
        <taxon>Arachnida</taxon>
        <taxon>Araneae</taxon>
        <taxon>Araneomorphae</taxon>
        <taxon>Entelegynae</taxon>
        <taxon>Araneoidea</taxon>
        <taxon>Araneidae</taxon>
        <taxon>Araneus</taxon>
    </lineage>
</organism>
<evidence type="ECO:0000259" key="1">
    <source>
        <dbReference type="Pfam" id="PF01057"/>
    </source>
</evidence>
<comment type="caution">
    <text evidence="2">The sequence shown here is derived from an EMBL/GenBank/DDBJ whole genome shotgun (WGS) entry which is preliminary data.</text>
</comment>
<dbReference type="OrthoDB" id="8008816at2759"/>
<reference evidence="2 3" key="1">
    <citation type="journal article" date="2019" name="Sci. Rep.">
        <title>Orb-weaving spider Araneus ventricosus genome elucidates the spidroin gene catalogue.</title>
        <authorList>
            <person name="Kono N."/>
            <person name="Nakamura H."/>
            <person name="Ohtoshi R."/>
            <person name="Moran D.A.P."/>
            <person name="Shinohara A."/>
            <person name="Yoshida Y."/>
            <person name="Fujiwara M."/>
            <person name="Mori M."/>
            <person name="Tomita M."/>
            <person name="Arakawa K."/>
        </authorList>
    </citation>
    <scope>NUCLEOTIDE SEQUENCE [LARGE SCALE GENOMIC DNA]</scope>
</reference>
<evidence type="ECO:0000313" key="2">
    <source>
        <dbReference type="EMBL" id="GBL80925.1"/>
    </source>
</evidence>
<feature type="domain" description="Parvovirus non-structural protein 1 helicase" evidence="1">
    <location>
        <begin position="14"/>
        <end position="75"/>
    </location>
</feature>
<dbReference type="GO" id="GO:0019079">
    <property type="term" value="P:viral genome replication"/>
    <property type="evidence" value="ECO:0007669"/>
    <property type="project" value="InterPro"/>
</dbReference>
<protein>
    <recommendedName>
        <fullName evidence="1">Parvovirus non-structural protein 1 helicase domain-containing protein</fullName>
    </recommendedName>
</protein>
<keyword evidence="3" id="KW-1185">Reference proteome</keyword>
<name>A0A4Y2ANV8_ARAVE</name>
<gene>
    <name evidence="2" type="ORF">AVEN_26333_1</name>
</gene>
<accession>A0A4Y2ANV8</accession>
<dbReference type="EMBL" id="BGPR01000023">
    <property type="protein sequence ID" value="GBL80925.1"/>
    <property type="molecule type" value="Genomic_DNA"/>
</dbReference>